<evidence type="ECO:0000313" key="2">
    <source>
        <dbReference type="EMBL" id="TGK37244.1"/>
    </source>
</evidence>
<name>A0A4R9GZS4_9LEPT</name>
<sequence>MIEKISPVRNPLTIIAIFAGIAEVSGTIVLPFLKEQNQNIFIWFLIVFPSILLISFFFTLNFNNRVLYAPSDYQNEENYIKVFRYNEIENRSQSIEVTRSEQFELLWNETSELKDSLSEIKKIAIDQRNTQRKNNYKYIIANFANVLKFTDRMQEKGYLFEVFKGVSGEEKIYTYEEGQSIWLGKSIPLEIAKDLIIEVHDFFPDIKYIRITGDGLDPKSEPYFVHKQIVIGGATVTAKNRYKLNVLSNDDFSQIAKSTSIEELYEIIRYRYRQP</sequence>
<keyword evidence="1" id="KW-0812">Transmembrane</keyword>
<dbReference type="OrthoDB" id="9182830at2"/>
<accession>A0A4R9GZS4</accession>
<comment type="caution">
    <text evidence="2">The sequence shown here is derived from an EMBL/GenBank/DDBJ whole genome shotgun (WGS) entry which is preliminary data.</text>
</comment>
<reference evidence="2" key="1">
    <citation type="journal article" date="2019" name="PLoS Negl. Trop. Dis.">
        <title>Revisiting the worldwide diversity of Leptospira species in the environment.</title>
        <authorList>
            <person name="Vincent A.T."/>
            <person name="Schiettekatte O."/>
            <person name="Bourhy P."/>
            <person name="Veyrier F.J."/>
            <person name="Picardeau M."/>
        </authorList>
    </citation>
    <scope>NUCLEOTIDE SEQUENCE [LARGE SCALE GENOMIC DNA]</scope>
    <source>
        <strain evidence="2">201800301</strain>
    </source>
</reference>
<evidence type="ECO:0000313" key="3">
    <source>
        <dbReference type="Proteomes" id="UP000298097"/>
    </source>
</evidence>
<keyword evidence="1" id="KW-0472">Membrane</keyword>
<keyword evidence="1" id="KW-1133">Transmembrane helix</keyword>
<organism evidence="2 3">
    <name type="scientific">Leptospira andrefontaineae</name>
    <dbReference type="NCBI Taxonomy" id="2484976"/>
    <lineage>
        <taxon>Bacteria</taxon>
        <taxon>Pseudomonadati</taxon>
        <taxon>Spirochaetota</taxon>
        <taxon>Spirochaetia</taxon>
        <taxon>Leptospirales</taxon>
        <taxon>Leptospiraceae</taxon>
        <taxon>Leptospira</taxon>
    </lineage>
</organism>
<feature type="transmembrane region" description="Helical" evidence="1">
    <location>
        <begin position="12"/>
        <end position="33"/>
    </location>
</feature>
<dbReference type="AlphaFoldDB" id="A0A4R9GZS4"/>
<protein>
    <submittedName>
        <fullName evidence="2">Uncharacterized protein</fullName>
    </submittedName>
</protein>
<dbReference type="Proteomes" id="UP000298097">
    <property type="component" value="Unassembled WGS sequence"/>
</dbReference>
<proteinExistence type="predicted"/>
<feature type="transmembrane region" description="Helical" evidence="1">
    <location>
        <begin position="40"/>
        <end position="60"/>
    </location>
</feature>
<gene>
    <name evidence="2" type="ORF">EHO65_16825</name>
</gene>
<dbReference type="EMBL" id="RQEY01000021">
    <property type="protein sequence ID" value="TGK37244.1"/>
    <property type="molecule type" value="Genomic_DNA"/>
</dbReference>
<dbReference type="RefSeq" id="WP_135775716.1">
    <property type="nucleotide sequence ID" value="NZ_RQEY01000021.1"/>
</dbReference>
<keyword evidence="3" id="KW-1185">Reference proteome</keyword>
<evidence type="ECO:0000256" key="1">
    <source>
        <dbReference type="SAM" id="Phobius"/>
    </source>
</evidence>